<dbReference type="Gene3D" id="3.40.50.300">
    <property type="entry name" value="P-loop containing nucleotide triphosphate hydrolases"/>
    <property type="match status" value="1"/>
</dbReference>
<feature type="compositionally biased region" description="Polar residues" evidence="11">
    <location>
        <begin position="952"/>
        <end position="962"/>
    </location>
</feature>
<feature type="compositionally biased region" description="Basic and acidic residues" evidence="11">
    <location>
        <begin position="150"/>
        <end position="247"/>
    </location>
</feature>
<keyword evidence="10" id="KW-0472">Membrane</keyword>
<dbReference type="GO" id="GO:0150105">
    <property type="term" value="P:protein localization to cell-cell junction"/>
    <property type="evidence" value="ECO:0007669"/>
    <property type="project" value="TreeGrafter"/>
</dbReference>
<feature type="domain" description="PDZ" evidence="13">
    <location>
        <begin position="469"/>
        <end position="550"/>
    </location>
</feature>
<dbReference type="GO" id="GO:0005886">
    <property type="term" value="C:plasma membrane"/>
    <property type="evidence" value="ECO:0007669"/>
    <property type="project" value="UniProtKB-SubCell"/>
</dbReference>
<dbReference type="Gene3D" id="2.30.30.40">
    <property type="entry name" value="SH3 Domains"/>
    <property type="match status" value="1"/>
</dbReference>
<dbReference type="PROSITE" id="PS50106">
    <property type="entry name" value="PDZ"/>
    <property type="match status" value="3"/>
</dbReference>
<reference evidence="15" key="2">
    <citation type="journal article" date="2013" name="Nat. Genet.">
        <title>The genome of the platyfish, Xiphophorus maculatus, provides insights into evolutionary adaptation and several complex traits.</title>
        <authorList>
            <person name="Schartl M."/>
            <person name="Walter R.B."/>
            <person name="Shen Y."/>
            <person name="Garcia T."/>
            <person name="Catchen J."/>
            <person name="Amores A."/>
            <person name="Braasch I."/>
            <person name="Chalopin D."/>
            <person name="Volff J.N."/>
            <person name="Lesch K.P."/>
            <person name="Bisazza A."/>
            <person name="Minx P."/>
            <person name="Hillier L."/>
            <person name="Wilson R.K."/>
            <person name="Fuerstenberg S."/>
            <person name="Boore J."/>
            <person name="Searle S."/>
            <person name="Postlethwait J.H."/>
            <person name="Warren W.C."/>
        </authorList>
    </citation>
    <scope>NUCLEOTIDE SEQUENCE [LARGE SCALE GENOMIC DNA]</scope>
    <source>
        <strain evidence="15">JP 163 A</strain>
    </source>
</reference>
<dbReference type="Pfam" id="PF00595">
    <property type="entry name" value="PDZ"/>
    <property type="match status" value="3"/>
</dbReference>
<evidence type="ECO:0000256" key="1">
    <source>
        <dbReference type="ARBA" id="ARBA00004413"/>
    </source>
</evidence>
<evidence type="ECO:0000256" key="9">
    <source>
        <dbReference type="ARBA" id="ARBA00022949"/>
    </source>
</evidence>
<name>A0A3B5QRG0_XIPMA</name>
<feature type="domain" description="PDZ" evidence="13">
    <location>
        <begin position="315"/>
        <end position="393"/>
    </location>
</feature>
<dbReference type="FunFam" id="3.40.50.300:FF:000110">
    <property type="entry name" value="tight junction protein ZO-1 isoform X1"/>
    <property type="match status" value="1"/>
</dbReference>
<dbReference type="InterPro" id="IPR036028">
    <property type="entry name" value="SH3-like_dom_sf"/>
</dbReference>
<dbReference type="PANTHER" id="PTHR13865">
    <property type="entry name" value="TIGHT JUNCTION PROTEIN"/>
    <property type="match status" value="1"/>
</dbReference>
<evidence type="ECO:0000256" key="8">
    <source>
        <dbReference type="ARBA" id="ARBA00022737"/>
    </source>
</evidence>
<keyword evidence="6" id="KW-1003">Cell membrane</keyword>
<feature type="domain" description="Guanylate kinase-like" evidence="12">
    <location>
        <begin position="739"/>
        <end position="841"/>
    </location>
</feature>
<dbReference type="PANTHER" id="PTHR13865:SF26">
    <property type="entry name" value="TIGHT JUNCTION PROTEIN ZO-2"/>
    <property type="match status" value="1"/>
</dbReference>
<keyword evidence="8" id="KW-0677">Repeat</keyword>
<evidence type="ECO:0000256" key="5">
    <source>
        <dbReference type="ARBA" id="ARBA00022443"/>
    </source>
</evidence>
<keyword evidence="9" id="KW-0965">Cell junction</keyword>
<dbReference type="Pfam" id="PF07653">
    <property type="entry name" value="SH3_2"/>
    <property type="match status" value="1"/>
</dbReference>
<feature type="region of interest" description="Disordered" evidence="11">
    <location>
        <begin position="890"/>
        <end position="1002"/>
    </location>
</feature>
<dbReference type="FunFam" id="2.30.42.10:FF:000009">
    <property type="entry name" value="Putative tight junction protein ZO-1"/>
    <property type="match status" value="1"/>
</dbReference>
<dbReference type="Ensembl" id="ENSXMAT00000035189.1">
    <property type="protein sequence ID" value="ENSXMAP00000033287.1"/>
    <property type="gene ID" value="ENSXMAG00000005032.2"/>
</dbReference>
<feature type="region of interest" description="Disordered" evidence="11">
    <location>
        <begin position="405"/>
        <end position="468"/>
    </location>
</feature>
<dbReference type="CDD" id="cd06727">
    <property type="entry name" value="PDZ1_ZO1-like"/>
    <property type="match status" value="1"/>
</dbReference>
<evidence type="ECO:0000256" key="6">
    <source>
        <dbReference type="ARBA" id="ARBA00022475"/>
    </source>
</evidence>
<keyword evidence="15" id="KW-1185">Reference proteome</keyword>
<dbReference type="CDD" id="cd06729">
    <property type="entry name" value="PDZ3_ZO1-like_domain"/>
    <property type="match status" value="1"/>
</dbReference>
<reference evidence="15" key="1">
    <citation type="submission" date="2012-01" db="EMBL/GenBank/DDBJ databases">
        <authorList>
            <person name="Walter R."/>
            <person name="Schartl M."/>
            <person name="Warren W."/>
        </authorList>
    </citation>
    <scope>NUCLEOTIDE SEQUENCE [LARGE SCALE GENOMIC DNA]</scope>
    <source>
        <strain evidence="15">JP 163 A</strain>
    </source>
</reference>
<feature type="region of interest" description="Disordered" evidence="11">
    <location>
        <begin position="126"/>
        <end position="309"/>
    </location>
</feature>
<keyword evidence="5" id="KW-0728">SH3 domain</keyword>
<dbReference type="SUPFAM" id="SSF50156">
    <property type="entry name" value="PDZ domain-like"/>
    <property type="match status" value="3"/>
</dbReference>
<proteinExistence type="inferred from homology"/>
<accession>A0A3B5QRG0</accession>
<dbReference type="PRINTS" id="PR01597">
    <property type="entry name" value="ZONOCCLUDNS"/>
</dbReference>
<evidence type="ECO:0000313" key="14">
    <source>
        <dbReference type="Ensembl" id="ENSXMAP00000033287.1"/>
    </source>
</evidence>
<dbReference type="GO" id="GO:0005923">
    <property type="term" value="C:bicellular tight junction"/>
    <property type="evidence" value="ECO:0007669"/>
    <property type="project" value="UniProtKB-SubCell"/>
</dbReference>
<dbReference type="GO" id="GO:0098609">
    <property type="term" value="P:cell-cell adhesion"/>
    <property type="evidence" value="ECO:0007669"/>
    <property type="project" value="TreeGrafter"/>
</dbReference>
<protein>
    <submittedName>
        <fullName evidence="14">Tight junction protein 2</fullName>
    </submittedName>
</protein>
<dbReference type="InterPro" id="IPR036034">
    <property type="entry name" value="PDZ_sf"/>
</dbReference>
<reference evidence="14" key="4">
    <citation type="submission" date="2025-09" db="UniProtKB">
        <authorList>
            <consortium name="Ensembl"/>
        </authorList>
    </citation>
    <scope>IDENTIFICATION</scope>
    <source>
        <strain evidence="14">JP 163 A</strain>
    </source>
</reference>
<feature type="compositionally biased region" description="Basic and acidic residues" evidence="11">
    <location>
        <begin position="970"/>
        <end position="988"/>
    </location>
</feature>
<feature type="compositionally biased region" description="Basic and acidic residues" evidence="11">
    <location>
        <begin position="256"/>
        <end position="289"/>
    </location>
</feature>
<dbReference type="InterPro" id="IPR005417">
    <property type="entry name" value="ZO"/>
</dbReference>
<dbReference type="SUPFAM" id="SSF50044">
    <property type="entry name" value="SH3-domain"/>
    <property type="match status" value="1"/>
</dbReference>
<dbReference type="SMART" id="SM00072">
    <property type="entry name" value="GuKc"/>
    <property type="match status" value="1"/>
</dbReference>
<evidence type="ECO:0000256" key="7">
    <source>
        <dbReference type="ARBA" id="ARBA00022553"/>
    </source>
</evidence>
<dbReference type="InterPro" id="IPR008145">
    <property type="entry name" value="GK/Ca_channel_bsu"/>
</dbReference>
<evidence type="ECO:0000256" key="11">
    <source>
        <dbReference type="SAM" id="MobiDB-lite"/>
    </source>
</evidence>
<evidence type="ECO:0000256" key="2">
    <source>
        <dbReference type="ARBA" id="ARBA00004435"/>
    </source>
</evidence>
<evidence type="ECO:0000313" key="15">
    <source>
        <dbReference type="Proteomes" id="UP000002852"/>
    </source>
</evidence>
<dbReference type="GO" id="GO:0050839">
    <property type="term" value="F:cell adhesion molecule binding"/>
    <property type="evidence" value="ECO:0007669"/>
    <property type="project" value="TreeGrafter"/>
</dbReference>
<evidence type="ECO:0000256" key="4">
    <source>
        <dbReference type="ARBA" id="ARBA00022427"/>
    </source>
</evidence>
<feature type="compositionally biased region" description="Basic and acidic residues" evidence="11">
    <location>
        <begin position="445"/>
        <end position="463"/>
    </location>
</feature>
<evidence type="ECO:0000256" key="10">
    <source>
        <dbReference type="ARBA" id="ARBA00023136"/>
    </source>
</evidence>
<evidence type="ECO:0000259" key="12">
    <source>
        <dbReference type="PROSITE" id="PS50052"/>
    </source>
</evidence>
<dbReference type="Gene3D" id="2.30.42.10">
    <property type="match status" value="3"/>
</dbReference>
<dbReference type="SUPFAM" id="SSF52540">
    <property type="entry name" value="P-loop containing nucleoside triphosphate hydrolases"/>
    <property type="match status" value="1"/>
</dbReference>
<dbReference type="SMART" id="SM00228">
    <property type="entry name" value="PDZ"/>
    <property type="match status" value="3"/>
</dbReference>
<comment type="subcellular location">
    <subcellularLocation>
        <location evidence="2">Cell junction</location>
        <location evidence="2">Tight junction</location>
    </subcellularLocation>
    <subcellularLocation>
        <location evidence="1">Cell membrane</location>
        <topology evidence="1">Peripheral membrane protein</topology>
        <orientation evidence="1">Cytoplasmic side</orientation>
    </subcellularLocation>
</comment>
<comment type="similarity">
    <text evidence="3">Belongs to the MAGUK family.</text>
</comment>
<dbReference type="PROSITE" id="PS50052">
    <property type="entry name" value="GUANYLATE_KINASE_2"/>
    <property type="match status" value="1"/>
</dbReference>
<dbReference type="Pfam" id="PF00625">
    <property type="entry name" value="Guanylate_kin"/>
    <property type="match status" value="1"/>
</dbReference>
<dbReference type="InterPro" id="IPR027417">
    <property type="entry name" value="P-loop_NTPase"/>
</dbReference>
<dbReference type="InterPro" id="IPR001478">
    <property type="entry name" value="PDZ"/>
</dbReference>
<keyword evidence="7" id="KW-0597">Phosphoprotein</keyword>
<dbReference type="FunFam" id="2.30.42.10:FF:000013">
    <property type="entry name" value="Putative tight junction protein ZO-1"/>
    <property type="match status" value="1"/>
</dbReference>
<keyword evidence="4" id="KW-0796">Tight junction</keyword>
<dbReference type="CDD" id="cd06728">
    <property type="entry name" value="PDZ2_ZO1-like_ds"/>
    <property type="match status" value="1"/>
</dbReference>
<dbReference type="GO" id="GO:0045216">
    <property type="term" value="P:cell-cell junction organization"/>
    <property type="evidence" value="ECO:0007669"/>
    <property type="project" value="TreeGrafter"/>
</dbReference>
<evidence type="ECO:0000259" key="13">
    <source>
        <dbReference type="PROSITE" id="PS50106"/>
    </source>
</evidence>
<dbReference type="GeneTree" id="ENSGT00940000155164"/>
<dbReference type="InterPro" id="IPR008144">
    <property type="entry name" value="Guanylate_kin-like_dom"/>
</dbReference>
<dbReference type="InterPro" id="IPR001452">
    <property type="entry name" value="SH3_domain"/>
</dbReference>
<sequence length="1002" mass="113371">MEQTVWEQYTVTLQRDSKMGFGIAVSGGRDNPNEDTGETSIVVSDVLRDGPAEGLLFEKDRVILVNNTPMDGALHSFAVQTLRKCGKTAKITVKRAKRIPVSVMPRPASPEVFTNDNYSDYNYDAERQSMVSGRDNSLERRGYGDSGYQTRDRGRSAERDLSPDRSYRRDGSRGRTLDRSPDQRYRSEHTLDRDYSPDRRYRSERTLDRDYNPDRRYRSEHALDRDYSPDRRLRSDRAPSPEPRYGRDGYSPGRGQRREPSFERGRDRDRDQRYNEPVRRTASRDRLDRSPSPAAAPIPLPRPGRDQEPLEKPVNVLLLKNHPNEEYGLRLGSQLFIKEMTSSGLAGRDGNLQEGDIILKINGTVTENLSLGDAGKLIEKSRGRLQLVVQRDRRQILIRIPPMVDSDSELDGERPSKLKTSRTYPVDDPSSRMTKMGAMPTPLRSLDRHEDSSPLPPERDETRSVSPPNTIMVRFKKGDSVGLRLAGGNDVGIFIAGVQEDSPAEQEGLQTGDQIVKVNNVDFRGMVREDAVLFLLEVPKGEDVTILAQSKPEVYEDVLASGRGDSFYIRTHFEYEKEAPQSLPFGRGEIFKVIDTLYDGKLGHWLAIRMDQDSQSPEVKKGIIPNKSRAEQMANVQNAARAASGNDRGDFWRLRGQRAGKKKDLRKSREDLSTAPVATKFPAYERVVLREAGFRRPVVIFGPISDVVNEKLACDLPNEFIIAKTEPKDAGSEKSSGVVRLNTIRQIIEQDLHALLDVTPKAVDTLNYTQWYPIVVFLNPDSKQGVKTMRSRLIPGSNRSARKLYEQAVRLKKTCSHLFTATIDLNSSNDAWYGSVKESIREQQEKAVWVSEGKMDGSEEDLDLQDDRMSYLSAMSADYLSMDSRLTSDYDDTADEGGAYTDNELDETLDDPTPVSAISRSSEPLEIAQKHPDIYAVPMKLPKPNLNRPQPIGSNAEPQTMSRPMYSETRGNEDNEAEYRRQLAEQTRRGYYNPQKYKDTEL</sequence>
<dbReference type="GO" id="GO:0090557">
    <property type="term" value="P:establishment of endothelial intestinal barrier"/>
    <property type="evidence" value="ECO:0007669"/>
    <property type="project" value="TreeGrafter"/>
</dbReference>
<feature type="domain" description="PDZ" evidence="13">
    <location>
        <begin position="10"/>
        <end position="97"/>
    </location>
</feature>
<dbReference type="GO" id="GO:1905605">
    <property type="term" value="P:positive regulation of blood-brain barrier permeability"/>
    <property type="evidence" value="ECO:0007669"/>
    <property type="project" value="TreeGrafter"/>
</dbReference>
<organism evidence="14 15">
    <name type="scientific">Xiphophorus maculatus</name>
    <name type="common">Southern platyfish</name>
    <name type="synonym">Platypoecilus maculatus</name>
    <dbReference type="NCBI Taxonomy" id="8083"/>
    <lineage>
        <taxon>Eukaryota</taxon>
        <taxon>Metazoa</taxon>
        <taxon>Chordata</taxon>
        <taxon>Craniata</taxon>
        <taxon>Vertebrata</taxon>
        <taxon>Euteleostomi</taxon>
        <taxon>Actinopterygii</taxon>
        <taxon>Neopterygii</taxon>
        <taxon>Teleostei</taxon>
        <taxon>Neoteleostei</taxon>
        <taxon>Acanthomorphata</taxon>
        <taxon>Ovalentaria</taxon>
        <taxon>Atherinomorphae</taxon>
        <taxon>Cyprinodontiformes</taxon>
        <taxon>Poeciliidae</taxon>
        <taxon>Poeciliinae</taxon>
        <taxon>Xiphophorus</taxon>
    </lineage>
</organism>
<dbReference type="Proteomes" id="UP000002852">
    <property type="component" value="Unassembled WGS sequence"/>
</dbReference>
<dbReference type="AlphaFoldDB" id="A0A3B5QRG0"/>
<reference evidence="14" key="3">
    <citation type="submission" date="2025-08" db="UniProtKB">
        <authorList>
            <consortium name="Ensembl"/>
        </authorList>
    </citation>
    <scope>IDENTIFICATION</scope>
    <source>
        <strain evidence="14">JP 163 A</strain>
    </source>
</reference>
<evidence type="ECO:0000256" key="3">
    <source>
        <dbReference type="ARBA" id="ARBA00007014"/>
    </source>
</evidence>